<dbReference type="RefSeq" id="WP_344981029.1">
    <property type="nucleotide sequence ID" value="NZ_BAAAVI010000087.1"/>
</dbReference>
<evidence type="ECO:0000259" key="1">
    <source>
        <dbReference type="Pfam" id="PF10592"/>
    </source>
</evidence>
<reference evidence="2 3" key="1">
    <citation type="journal article" date="2019" name="Int. J. Syst. Evol. Microbiol.">
        <title>The Global Catalogue of Microorganisms (GCM) 10K type strain sequencing project: providing services to taxonomists for standard genome sequencing and annotation.</title>
        <authorList>
            <consortium name="The Broad Institute Genomics Platform"/>
            <consortium name="The Broad Institute Genome Sequencing Center for Infectious Disease"/>
            <person name="Wu L."/>
            <person name="Ma J."/>
        </authorList>
    </citation>
    <scope>NUCLEOTIDE SEQUENCE [LARGE SCALE GENOMIC DNA]</scope>
    <source>
        <strain evidence="2 3">JCM 6242</strain>
    </source>
</reference>
<evidence type="ECO:0000313" key="3">
    <source>
        <dbReference type="Proteomes" id="UP001500831"/>
    </source>
</evidence>
<dbReference type="Pfam" id="PF10592">
    <property type="entry name" value="AIPR"/>
    <property type="match status" value="1"/>
</dbReference>
<gene>
    <name evidence="2" type="ORF">GCM10010517_72880</name>
</gene>
<proteinExistence type="predicted"/>
<comment type="caution">
    <text evidence="2">The sequence shown here is derived from an EMBL/GenBank/DDBJ whole genome shotgun (WGS) entry which is preliminary data.</text>
</comment>
<organism evidence="2 3">
    <name type="scientific">Streptosporangium fragile</name>
    <dbReference type="NCBI Taxonomy" id="46186"/>
    <lineage>
        <taxon>Bacteria</taxon>
        <taxon>Bacillati</taxon>
        <taxon>Actinomycetota</taxon>
        <taxon>Actinomycetes</taxon>
        <taxon>Streptosporangiales</taxon>
        <taxon>Streptosporangiaceae</taxon>
        <taxon>Streptosporangium</taxon>
    </lineage>
</organism>
<accession>A0ABN3WB75</accession>
<protein>
    <submittedName>
        <fullName evidence="2">AIPR family protein</fullName>
    </submittedName>
</protein>
<keyword evidence="3" id="KW-1185">Reference proteome</keyword>
<sequence length="686" mass="75639">MSVLHVRHIEEELKRSFDGLIDLTDVAVNAPQAQREVQFLTRALAAYVAQQVTGCSGEEAAAFVIDGRDDNGIDAVAIDDDKPHVWLIQSKWAKAGEGTIDKETTLKLKEGLDLLLEGEYDSFNPRFAKLEKRVDAVLGDPSVKITLMLVVLGDPKMEDVVERPLLAAARKLNGPKPEDEVLDIRPLGLHDVHKMVRAKSAPARIDLSVTLDGTGRLQEPYLAYYGSVSVGQVARWYGDHEDSLFEQNIRKSLGLTGVNRSLVDTLITRPRDFWYFNNGITVLCDRVRPTVQYAASDGGPREFKLEGASVVNGAQTVAAISEGLRRAPDKAGVARVWIRLISLEDCPEGFADQITRATNTQNQVGRRDLAALDEVQVRLREEFAWALRRTYVIKGGGDAPEGERGCTNVEAAEALACTHARPELTVQAKAGGDYLWERNPGSAYDQLFPKKISVYRVWRSVVFNRAVGAVLDEGHGLREGLTARVAEHGRSLIIHIAFKSLDQGSISDPQSFWEETVLPAVPERTAVVLAWLVRHVEELGGYPVSIFKNPEKCRSLAASVIASVNGQTPPPEIQVKKRSSRAVGVLVDAGLIEEGAVIEFRIFGDEQAGMNSWIAKDPRRGRATWVNSRSKPLIWEADGQPYSPTKLAEHMRLQALGKKGAVQGTKYWSLRGRSLVELAEQVRNSE</sequence>
<dbReference type="EMBL" id="BAAAVI010000087">
    <property type="protein sequence ID" value="GAA2906668.1"/>
    <property type="molecule type" value="Genomic_DNA"/>
</dbReference>
<evidence type="ECO:0000313" key="2">
    <source>
        <dbReference type="EMBL" id="GAA2906668.1"/>
    </source>
</evidence>
<name>A0ABN3WB75_9ACTN</name>
<dbReference type="InterPro" id="IPR018891">
    <property type="entry name" value="AIPR_C"/>
</dbReference>
<feature type="domain" description="Abortive phage infection protein C-terminal" evidence="1">
    <location>
        <begin position="245"/>
        <end position="448"/>
    </location>
</feature>
<dbReference type="Proteomes" id="UP001500831">
    <property type="component" value="Unassembled WGS sequence"/>
</dbReference>